<dbReference type="AlphaFoldDB" id="A0A9W9CJH6"/>
<dbReference type="Pfam" id="PF00743">
    <property type="entry name" value="FMO-like"/>
    <property type="match status" value="1"/>
</dbReference>
<evidence type="ECO:0000256" key="1">
    <source>
        <dbReference type="ARBA" id="ARBA00009183"/>
    </source>
</evidence>
<reference evidence="6" key="1">
    <citation type="submission" date="2022-10" db="EMBL/GenBank/DDBJ databases">
        <title>Tapping the CABI collections for fungal endophytes: first genome assemblies for Collariella, Neodidymelliopsis, Ascochyta clinopodiicola, Didymella pomorum, Didymosphaeria variabile, Neocosmospora piperis and Neocucurbitaria cava.</title>
        <authorList>
            <person name="Hill R."/>
        </authorList>
    </citation>
    <scope>NUCLEOTIDE SEQUENCE</scope>
    <source>
        <strain evidence="6">IMI 356814</strain>
    </source>
</reference>
<dbReference type="InterPro" id="IPR020946">
    <property type="entry name" value="Flavin_mOase-like"/>
</dbReference>
<dbReference type="GO" id="GO:0004499">
    <property type="term" value="F:N,N-dimethylaniline monooxygenase activity"/>
    <property type="evidence" value="ECO:0007669"/>
    <property type="project" value="InterPro"/>
</dbReference>
<comment type="caution">
    <text evidence="6">The sequence shown here is derived from an EMBL/GenBank/DDBJ whole genome shotgun (WGS) entry which is preliminary data.</text>
</comment>
<dbReference type="Proteomes" id="UP001140560">
    <property type="component" value="Unassembled WGS sequence"/>
</dbReference>
<evidence type="ECO:0008006" key="8">
    <source>
        <dbReference type="Google" id="ProtNLM"/>
    </source>
</evidence>
<keyword evidence="4" id="KW-0560">Oxidoreductase</keyword>
<dbReference type="SUPFAM" id="SSF51905">
    <property type="entry name" value="FAD/NAD(P)-binding domain"/>
    <property type="match status" value="1"/>
</dbReference>
<keyword evidence="3" id="KW-0274">FAD</keyword>
<organism evidence="6 7">
    <name type="scientific">Neocucurbitaria cava</name>
    <dbReference type="NCBI Taxonomy" id="798079"/>
    <lineage>
        <taxon>Eukaryota</taxon>
        <taxon>Fungi</taxon>
        <taxon>Dikarya</taxon>
        <taxon>Ascomycota</taxon>
        <taxon>Pezizomycotina</taxon>
        <taxon>Dothideomycetes</taxon>
        <taxon>Pleosporomycetidae</taxon>
        <taxon>Pleosporales</taxon>
        <taxon>Pleosporineae</taxon>
        <taxon>Cucurbitariaceae</taxon>
        <taxon>Neocucurbitaria</taxon>
    </lineage>
</organism>
<sequence>MEEEADLVIIGAGVYGLTSASTYHRLHPEAKILILDSSPTIGGPWAPHRIFPGLNTNNLWGMYEHPDFPMDSEKFGVKKGEHVPAQKMFEYLQAFAEWAGITKFLRLSTAVEVIERDGENWALHCKSWASSSSESESSKLLLRTKKLIIAVGATNKPFMPRYPTSPSFTPPIIHSKDFPAHFNAIVKPNTHTLIIGSGKSAWDIAYASATATADPSSTATLLIRPSGNGPMWMTPSHVTPLTLWLEKLVFTRFFGFMSPCPWASPNPYSIESILRWFFQKTWLGRKVTGAFWKILGDDAIALNGLMEHDETRKLRPWRGAFEVGNGLSIHNYPANFFDLVREGRIKVVIDEVERFGEGRDVFLKSGGDRIETDAVVCATGWQIGNTFTIRPASLERDFGMPSMRPLSTSEAEAIRSTEEQLYKAFPYLRERDTSRSHHPDPRLRYAQGKEKDEEEGRARQPYRLHRFIAPPALLPTRSIAFAGALMCLGTFPCAYLQSLWITSLFDGSLALPSSPSSFPSSPSPTSSLSTAFLGHQQIHHEMLRDTQYCVLRGAMSYGHTLPDLVFDSLPYFDVLLADLGVRGGRKGGWWKGLGSVWCLMDRRIIVGWLGR</sequence>
<name>A0A9W9CJH6_9PLEO</name>
<proteinExistence type="inferred from homology"/>
<gene>
    <name evidence="6" type="ORF">N0V83_008506</name>
</gene>
<feature type="region of interest" description="Disordered" evidence="5">
    <location>
        <begin position="432"/>
        <end position="458"/>
    </location>
</feature>
<evidence type="ECO:0000256" key="4">
    <source>
        <dbReference type="ARBA" id="ARBA00023002"/>
    </source>
</evidence>
<dbReference type="GO" id="GO:0050660">
    <property type="term" value="F:flavin adenine dinucleotide binding"/>
    <property type="evidence" value="ECO:0007669"/>
    <property type="project" value="InterPro"/>
</dbReference>
<evidence type="ECO:0000313" key="6">
    <source>
        <dbReference type="EMBL" id="KAJ4365884.1"/>
    </source>
</evidence>
<evidence type="ECO:0000256" key="5">
    <source>
        <dbReference type="SAM" id="MobiDB-lite"/>
    </source>
</evidence>
<dbReference type="Gene3D" id="3.50.50.60">
    <property type="entry name" value="FAD/NAD(P)-binding domain"/>
    <property type="match status" value="1"/>
</dbReference>
<dbReference type="InterPro" id="IPR050346">
    <property type="entry name" value="FMO-like"/>
</dbReference>
<evidence type="ECO:0000313" key="7">
    <source>
        <dbReference type="Proteomes" id="UP001140560"/>
    </source>
</evidence>
<keyword evidence="2" id="KW-0285">Flavoprotein</keyword>
<keyword evidence="7" id="KW-1185">Reference proteome</keyword>
<dbReference type="EMBL" id="JAPEUY010000015">
    <property type="protein sequence ID" value="KAJ4365884.1"/>
    <property type="molecule type" value="Genomic_DNA"/>
</dbReference>
<dbReference type="PANTHER" id="PTHR23023">
    <property type="entry name" value="DIMETHYLANILINE MONOOXYGENASE"/>
    <property type="match status" value="1"/>
</dbReference>
<comment type="similarity">
    <text evidence="1">Belongs to the FMO family.</text>
</comment>
<evidence type="ECO:0000256" key="2">
    <source>
        <dbReference type="ARBA" id="ARBA00022630"/>
    </source>
</evidence>
<evidence type="ECO:0000256" key="3">
    <source>
        <dbReference type="ARBA" id="ARBA00022827"/>
    </source>
</evidence>
<dbReference type="GO" id="GO:0050661">
    <property type="term" value="F:NADP binding"/>
    <property type="evidence" value="ECO:0007669"/>
    <property type="project" value="InterPro"/>
</dbReference>
<dbReference type="OrthoDB" id="2915840at2759"/>
<accession>A0A9W9CJH6</accession>
<protein>
    <recommendedName>
        <fullName evidence="8">L-ornithine N(5)-oxygenase</fullName>
    </recommendedName>
</protein>
<dbReference type="InterPro" id="IPR036188">
    <property type="entry name" value="FAD/NAD-bd_sf"/>
</dbReference>